<name>A0A8W8JWF2_MAGGI</name>
<accession>A0A8W8JWF2</accession>
<dbReference type="AlphaFoldDB" id="A0A8W8JWF2"/>
<evidence type="ECO:0000313" key="2">
    <source>
        <dbReference type="EnsemblMetazoa" id="G20608.1:cds"/>
    </source>
</evidence>
<protein>
    <submittedName>
        <fullName evidence="2">Uncharacterized protein</fullName>
    </submittedName>
</protein>
<dbReference type="EnsemblMetazoa" id="G20608.1">
    <property type="protein sequence ID" value="G20608.1:cds"/>
    <property type="gene ID" value="G20608"/>
</dbReference>
<sequence>MCVPLQKKHGTHARKQKVETVEDRVCSIACLITRAGSGKDIDPECFGNNTPSAKTKPDPNNDYGNGVGLVIDVAFGIMFILFAIAILIFVLRRRSTGVTEEIVKTMDVNSGLEWLSSKEVRSVVIVGKFGSSVFSTSRLISERLKLEKKWKSMEYRYTNIPDTVKENTIMYVYGWFGMWNDDLCSVVNVKTACQSLIRILNETNNVKLIIGMRSDLYKKYHQELEETDDDINTSLFHHEIFLDTVDVCEDAKYKNYFEENIQKQCEENGCACKKLTYEMLRKGKDKVVVSDPGFPKGPFSFDFVKVKVKYLDIKSIMAKEGNVEYCPIIKDMWEARAIEVDCGGLNSYHCLTDNEGRKWERCVEKSLIKEGNCPIFSSKGFIDWKPCNISTSTCPNTTYVSNEVYKYPGCFGNNSIHERSVDGISNGVIIGVVLGTMFILAVGLIVVFMYRRRKHSNLHTEEELAEKQNLIPGE</sequence>
<keyword evidence="3" id="KW-1185">Reference proteome</keyword>
<reference evidence="2" key="1">
    <citation type="submission" date="2022-08" db="UniProtKB">
        <authorList>
            <consortium name="EnsemblMetazoa"/>
        </authorList>
    </citation>
    <scope>IDENTIFICATION</scope>
    <source>
        <strain evidence="2">05x7-T-G4-1.051#20</strain>
    </source>
</reference>
<feature type="transmembrane region" description="Helical" evidence="1">
    <location>
        <begin position="69"/>
        <end position="91"/>
    </location>
</feature>
<dbReference type="Proteomes" id="UP000005408">
    <property type="component" value="Unassembled WGS sequence"/>
</dbReference>
<feature type="transmembrane region" description="Helical" evidence="1">
    <location>
        <begin position="428"/>
        <end position="450"/>
    </location>
</feature>
<dbReference type="CDD" id="cd12087">
    <property type="entry name" value="TM_EGFR-like"/>
    <property type="match status" value="1"/>
</dbReference>
<keyword evidence="1" id="KW-0472">Membrane</keyword>
<keyword evidence="1" id="KW-0812">Transmembrane</keyword>
<organism evidence="2 3">
    <name type="scientific">Magallana gigas</name>
    <name type="common">Pacific oyster</name>
    <name type="synonym">Crassostrea gigas</name>
    <dbReference type="NCBI Taxonomy" id="29159"/>
    <lineage>
        <taxon>Eukaryota</taxon>
        <taxon>Metazoa</taxon>
        <taxon>Spiralia</taxon>
        <taxon>Lophotrochozoa</taxon>
        <taxon>Mollusca</taxon>
        <taxon>Bivalvia</taxon>
        <taxon>Autobranchia</taxon>
        <taxon>Pteriomorphia</taxon>
        <taxon>Ostreida</taxon>
        <taxon>Ostreoidea</taxon>
        <taxon>Ostreidae</taxon>
        <taxon>Magallana</taxon>
    </lineage>
</organism>
<keyword evidence="1" id="KW-1133">Transmembrane helix</keyword>
<proteinExistence type="predicted"/>
<evidence type="ECO:0000256" key="1">
    <source>
        <dbReference type="SAM" id="Phobius"/>
    </source>
</evidence>
<evidence type="ECO:0000313" key="3">
    <source>
        <dbReference type="Proteomes" id="UP000005408"/>
    </source>
</evidence>